<organism evidence="1 2">
    <name type="scientific">Pseudomonas fluorescens HK44</name>
    <dbReference type="NCBI Taxonomy" id="1042209"/>
    <lineage>
        <taxon>Bacteria</taxon>
        <taxon>Pseudomonadati</taxon>
        <taxon>Pseudomonadota</taxon>
        <taxon>Gammaproteobacteria</taxon>
        <taxon>Pseudomonadales</taxon>
        <taxon>Pseudomonadaceae</taxon>
        <taxon>Pseudomonas</taxon>
    </lineage>
</organism>
<name>A0A010SU25_PSEFL</name>
<dbReference type="RefSeq" id="WP_019689868.1">
    <property type="nucleotide sequence ID" value="NZ_AFOY02000004.1"/>
</dbReference>
<evidence type="ECO:0000313" key="2">
    <source>
        <dbReference type="Proteomes" id="UP000022611"/>
    </source>
</evidence>
<sequence length="53" mass="5805">MDVHSDVWGEYTCPHCAADVAAAEAEHQVNRARQQTILNTLTGLLGLPQNNLM</sequence>
<accession>A0A010SU25</accession>
<evidence type="ECO:0000313" key="1">
    <source>
        <dbReference type="EMBL" id="EXF96260.1"/>
    </source>
</evidence>
<dbReference type="EMBL" id="AFOY02000004">
    <property type="protein sequence ID" value="EXF96260.1"/>
    <property type="molecule type" value="Genomic_DNA"/>
</dbReference>
<dbReference type="PATRIC" id="fig|1042209.11.peg.572"/>
<dbReference type="HOGENOM" id="CLU_3065205_0_0_6"/>
<protein>
    <submittedName>
        <fullName evidence="1">Uncharacterized protein</fullName>
    </submittedName>
</protein>
<proteinExistence type="predicted"/>
<gene>
    <name evidence="1" type="ORF">HK44_020245</name>
</gene>
<reference evidence="1 2" key="1">
    <citation type="journal article" date="2011" name="J. Bacteriol.">
        <title>Draft genome sequence of the polycyclic aromatic hydrocarbon-degrading, genetically engineered bioluminescent bioreporter Pseudomonas fluorescens HK44.</title>
        <authorList>
            <person name="Chauhan A."/>
            <person name="Layton A.C."/>
            <person name="Williams D.E."/>
            <person name="Smartt A.E."/>
            <person name="Ripp S."/>
            <person name="Karpinets T.V."/>
            <person name="Brown S.D."/>
            <person name="Sayler G.S."/>
        </authorList>
    </citation>
    <scope>NUCLEOTIDE SEQUENCE [LARGE SCALE GENOMIC DNA]</scope>
    <source>
        <strain evidence="1 2">HK44</strain>
    </source>
</reference>
<comment type="caution">
    <text evidence="1">The sequence shown here is derived from an EMBL/GenBank/DDBJ whole genome shotgun (WGS) entry which is preliminary data.</text>
</comment>
<dbReference type="Proteomes" id="UP000022611">
    <property type="component" value="Unassembled WGS sequence"/>
</dbReference>
<dbReference type="AlphaFoldDB" id="A0A010SU25"/>